<dbReference type="InterPro" id="IPR008949">
    <property type="entry name" value="Isoprenoid_synthase_dom_sf"/>
</dbReference>
<organism evidence="1 2">
    <name type="scientific">Amylocarpus encephaloides</name>
    <dbReference type="NCBI Taxonomy" id="45428"/>
    <lineage>
        <taxon>Eukaryota</taxon>
        <taxon>Fungi</taxon>
        <taxon>Dikarya</taxon>
        <taxon>Ascomycota</taxon>
        <taxon>Pezizomycotina</taxon>
        <taxon>Leotiomycetes</taxon>
        <taxon>Helotiales</taxon>
        <taxon>Helotiales incertae sedis</taxon>
        <taxon>Amylocarpus</taxon>
    </lineage>
</organism>
<name>A0A9P8C1K6_9HELO</name>
<dbReference type="Proteomes" id="UP000824998">
    <property type="component" value="Unassembled WGS sequence"/>
</dbReference>
<dbReference type="AlphaFoldDB" id="A0A9P8C1K6"/>
<proteinExistence type="predicted"/>
<gene>
    <name evidence="1" type="ORF">BJ875DRAFT_432415</name>
</gene>
<dbReference type="SUPFAM" id="SSF48576">
    <property type="entry name" value="Terpenoid synthases"/>
    <property type="match status" value="1"/>
</dbReference>
<dbReference type="Pfam" id="PF19086">
    <property type="entry name" value="Terpene_syn_C_2"/>
    <property type="match status" value="1"/>
</dbReference>
<dbReference type="Gene3D" id="1.10.600.10">
    <property type="entry name" value="Farnesyl Diphosphate Synthase"/>
    <property type="match status" value="1"/>
</dbReference>
<sequence>MAFMPARAYPIIRKADPEDLARRMLPASGIPSGARFVAACFWAFLCIIDDLTEDGECADCINTCIVSLSTIQSLSQLSKSINNIWSRTSPENHALKDCKVVITAFHHAVSLTNLFPTSSQNDAWKLDFWREVGTVVQALRNEDTLHNRSFSMCEWMRLRILTISARPFMVLARAGLGLPTNLDNLFNCPRINQMQVLVQGITGLQNDILGWQKDHTEKNTMCAVEILIRDGMPLKEAFKQALESHNVVLRALLTLAECGGQPPAGGWDLYVRVLVGFTHAMAMWMLTSKRYRVMTENMKLRFEQTL</sequence>
<dbReference type="EMBL" id="MU251706">
    <property type="protein sequence ID" value="KAG9230052.1"/>
    <property type="molecule type" value="Genomic_DNA"/>
</dbReference>
<dbReference type="OrthoDB" id="3587196at2759"/>
<keyword evidence="2" id="KW-1185">Reference proteome</keyword>
<comment type="caution">
    <text evidence="1">The sequence shown here is derived from an EMBL/GenBank/DDBJ whole genome shotgun (WGS) entry which is preliminary data.</text>
</comment>
<reference evidence="1" key="1">
    <citation type="journal article" date="2021" name="IMA Fungus">
        <title>Genomic characterization of three marine fungi, including Emericellopsis atlantica sp. nov. with signatures of a generalist lifestyle and marine biomass degradation.</title>
        <authorList>
            <person name="Hagestad O.C."/>
            <person name="Hou L."/>
            <person name="Andersen J.H."/>
            <person name="Hansen E.H."/>
            <person name="Altermark B."/>
            <person name="Li C."/>
            <person name="Kuhnert E."/>
            <person name="Cox R.J."/>
            <person name="Crous P.W."/>
            <person name="Spatafora J.W."/>
            <person name="Lail K."/>
            <person name="Amirebrahimi M."/>
            <person name="Lipzen A."/>
            <person name="Pangilinan J."/>
            <person name="Andreopoulos W."/>
            <person name="Hayes R.D."/>
            <person name="Ng V."/>
            <person name="Grigoriev I.V."/>
            <person name="Jackson S.A."/>
            <person name="Sutton T.D.S."/>
            <person name="Dobson A.D.W."/>
            <person name="Rama T."/>
        </authorList>
    </citation>
    <scope>NUCLEOTIDE SEQUENCE</scope>
    <source>
        <strain evidence="1">TRa018bII</strain>
    </source>
</reference>
<evidence type="ECO:0000313" key="1">
    <source>
        <dbReference type="EMBL" id="KAG9230052.1"/>
    </source>
</evidence>
<evidence type="ECO:0000313" key="2">
    <source>
        <dbReference type="Proteomes" id="UP000824998"/>
    </source>
</evidence>
<protein>
    <submittedName>
        <fullName evidence="1">Isoprenoid synthase domain-containing protein</fullName>
    </submittedName>
</protein>
<accession>A0A9P8C1K6</accession>